<dbReference type="Proteomes" id="UP001201262">
    <property type="component" value="Unassembled WGS sequence"/>
</dbReference>
<comment type="caution">
    <text evidence="3">The sequence shown here is derived from an EMBL/GenBank/DDBJ whole genome shotgun (WGS) entry which is preliminary data.</text>
</comment>
<dbReference type="PROSITE" id="PS51186">
    <property type="entry name" value="GNAT"/>
    <property type="match status" value="1"/>
</dbReference>
<reference evidence="3" key="1">
    <citation type="submission" date="2021-12" db="EMBL/GenBank/DDBJ databases">
        <title>Convergent genome expansion in fungi linked to evolution of root-endophyte symbiosis.</title>
        <authorList>
            <consortium name="DOE Joint Genome Institute"/>
            <person name="Ke Y.-H."/>
            <person name="Bonito G."/>
            <person name="Liao H.-L."/>
            <person name="Looney B."/>
            <person name="Rojas-Flechas A."/>
            <person name="Nash J."/>
            <person name="Hameed K."/>
            <person name="Schadt C."/>
            <person name="Martin F."/>
            <person name="Crous P.W."/>
            <person name="Miettinen O."/>
            <person name="Magnuson J.K."/>
            <person name="Labbe J."/>
            <person name="Jacobson D."/>
            <person name="Doktycz M.J."/>
            <person name="Veneault-Fourrey C."/>
            <person name="Kuo A."/>
            <person name="Mondo S."/>
            <person name="Calhoun S."/>
            <person name="Riley R."/>
            <person name="Ohm R."/>
            <person name="LaButti K."/>
            <person name="Andreopoulos B."/>
            <person name="Pangilinan J."/>
            <person name="Nolan M."/>
            <person name="Tritt A."/>
            <person name="Clum A."/>
            <person name="Lipzen A."/>
            <person name="Daum C."/>
            <person name="Barry K."/>
            <person name="Grigoriev I.V."/>
            <person name="Vilgalys R."/>
        </authorList>
    </citation>
    <scope>NUCLEOTIDE SEQUENCE</scope>
    <source>
        <strain evidence="3">PMI_201</strain>
    </source>
</reference>
<dbReference type="InterPro" id="IPR000182">
    <property type="entry name" value="GNAT_dom"/>
</dbReference>
<dbReference type="Gene3D" id="3.40.630.30">
    <property type="match status" value="1"/>
</dbReference>
<evidence type="ECO:0000259" key="2">
    <source>
        <dbReference type="PROSITE" id="PS51186"/>
    </source>
</evidence>
<dbReference type="AlphaFoldDB" id="A0AAD4KSL5"/>
<organism evidence="3 4">
    <name type="scientific">Talaromyces proteolyticus</name>
    <dbReference type="NCBI Taxonomy" id="1131652"/>
    <lineage>
        <taxon>Eukaryota</taxon>
        <taxon>Fungi</taxon>
        <taxon>Dikarya</taxon>
        <taxon>Ascomycota</taxon>
        <taxon>Pezizomycotina</taxon>
        <taxon>Eurotiomycetes</taxon>
        <taxon>Eurotiomycetidae</taxon>
        <taxon>Eurotiales</taxon>
        <taxon>Trichocomaceae</taxon>
        <taxon>Talaromyces</taxon>
        <taxon>Talaromyces sect. Bacilispori</taxon>
    </lineage>
</organism>
<keyword evidence="4" id="KW-1185">Reference proteome</keyword>
<evidence type="ECO:0000313" key="4">
    <source>
        <dbReference type="Proteomes" id="UP001201262"/>
    </source>
</evidence>
<protein>
    <submittedName>
        <fullName evidence="3">Acyl-CoA N-acyltransferase</fullName>
    </submittedName>
</protein>
<name>A0AAD4KSL5_9EURO</name>
<dbReference type="Pfam" id="PF13508">
    <property type="entry name" value="Acetyltransf_7"/>
    <property type="match status" value="1"/>
</dbReference>
<dbReference type="GO" id="GO:0016747">
    <property type="term" value="F:acyltransferase activity, transferring groups other than amino-acyl groups"/>
    <property type="evidence" value="ECO:0007669"/>
    <property type="project" value="InterPro"/>
</dbReference>
<dbReference type="CDD" id="cd04301">
    <property type="entry name" value="NAT_SF"/>
    <property type="match status" value="1"/>
</dbReference>
<dbReference type="EMBL" id="JAJTJA010000006">
    <property type="protein sequence ID" value="KAH8697843.1"/>
    <property type="molecule type" value="Genomic_DNA"/>
</dbReference>
<dbReference type="PANTHER" id="PTHR42791">
    <property type="entry name" value="GNAT FAMILY ACETYLTRANSFERASE"/>
    <property type="match status" value="1"/>
</dbReference>
<dbReference type="InterPro" id="IPR052523">
    <property type="entry name" value="Trichothecene_AcTrans"/>
</dbReference>
<dbReference type="PANTHER" id="PTHR42791:SF2">
    <property type="entry name" value="N-ACETYLTRANSFERASE DOMAIN-CONTAINING PROTEIN"/>
    <property type="match status" value="1"/>
</dbReference>
<accession>A0AAD4KSL5</accession>
<sequence length="263" mass="29127">MVGNTGDRDQKRFTLKLISDPSYAVQLAVAKHCAFKDNPLNKTMYPMDDENVSLPWLAERERRAIMEGKSTITVIIDNDDSGADGEKIAAYARWKIPAKFRPENPDYKQRDDEDKQEGGISVGAGSTAALTVAEELDGRKYIEPPLPAGSNVPLVTEFRAALNMLRKTYWNEETEYLLGSLSTDPSYQGQGCGSLLLDWGVRHADANGAAIYLESTPVAQKLYKKFGWKAVDRMELDLGKYGGPNLMHGLTAMRREARSTSSS</sequence>
<feature type="region of interest" description="Disordered" evidence="1">
    <location>
        <begin position="102"/>
        <end position="121"/>
    </location>
</feature>
<gene>
    <name evidence="3" type="ORF">BGW36DRAFT_176133</name>
</gene>
<dbReference type="SUPFAM" id="SSF55729">
    <property type="entry name" value="Acyl-CoA N-acyltransferases (Nat)"/>
    <property type="match status" value="1"/>
</dbReference>
<feature type="compositionally biased region" description="Basic and acidic residues" evidence="1">
    <location>
        <begin position="102"/>
        <end position="117"/>
    </location>
</feature>
<evidence type="ECO:0000313" key="3">
    <source>
        <dbReference type="EMBL" id="KAH8697843.1"/>
    </source>
</evidence>
<dbReference type="InterPro" id="IPR016181">
    <property type="entry name" value="Acyl_CoA_acyltransferase"/>
</dbReference>
<proteinExistence type="predicted"/>
<dbReference type="GeneID" id="70239968"/>
<dbReference type="RefSeq" id="XP_046072544.1">
    <property type="nucleotide sequence ID" value="XM_046209681.1"/>
</dbReference>
<feature type="domain" description="N-acetyltransferase" evidence="2">
    <location>
        <begin position="98"/>
        <end position="258"/>
    </location>
</feature>
<evidence type="ECO:0000256" key="1">
    <source>
        <dbReference type="SAM" id="MobiDB-lite"/>
    </source>
</evidence>